<dbReference type="Proteomes" id="UP000785679">
    <property type="component" value="Unassembled WGS sequence"/>
</dbReference>
<gene>
    <name evidence="1" type="ORF">FGO68_gene1016</name>
</gene>
<dbReference type="AlphaFoldDB" id="A0A8J8P2P2"/>
<reference evidence="1" key="1">
    <citation type="submission" date="2019-06" db="EMBL/GenBank/DDBJ databases">
        <authorList>
            <person name="Zheng W."/>
        </authorList>
    </citation>
    <scope>NUCLEOTIDE SEQUENCE</scope>
    <source>
        <strain evidence="1">QDHG01</strain>
    </source>
</reference>
<comment type="caution">
    <text evidence="1">The sequence shown here is derived from an EMBL/GenBank/DDBJ whole genome shotgun (WGS) entry which is preliminary data.</text>
</comment>
<sequence length="79" mass="8555">MSLSCGSFKVQNGVDPFGQGNTYQSNFDLSMSGTELPDVQQTLDSTPLESDGSWICSSLKCLVVYSNTNFPTTSSNYIN</sequence>
<evidence type="ECO:0000313" key="1">
    <source>
        <dbReference type="EMBL" id="TNV85813.1"/>
    </source>
</evidence>
<evidence type="ECO:0000313" key="2">
    <source>
        <dbReference type="Proteomes" id="UP000785679"/>
    </source>
</evidence>
<proteinExistence type="predicted"/>
<organism evidence="1 2">
    <name type="scientific">Halteria grandinella</name>
    <dbReference type="NCBI Taxonomy" id="5974"/>
    <lineage>
        <taxon>Eukaryota</taxon>
        <taxon>Sar</taxon>
        <taxon>Alveolata</taxon>
        <taxon>Ciliophora</taxon>
        <taxon>Intramacronucleata</taxon>
        <taxon>Spirotrichea</taxon>
        <taxon>Stichotrichia</taxon>
        <taxon>Sporadotrichida</taxon>
        <taxon>Halteriidae</taxon>
        <taxon>Halteria</taxon>
    </lineage>
</organism>
<dbReference type="EMBL" id="RRYP01001534">
    <property type="protein sequence ID" value="TNV85813.1"/>
    <property type="molecule type" value="Genomic_DNA"/>
</dbReference>
<name>A0A8J8P2P2_HALGN</name>
<protein>
    <submittedName>
        <fullName evidence="1">Uncharacterized protein</fullName>
    </submittedName>
</protein>
<keyword evidence="2" id="KW-1185">Reference proteome</keyword>
<accession>A0A8J8P2P2</accession>